<protein>
    <recommendedName>
        <fullName evidence="4">RNA polymerase I-specific transcription initiation factor RRN3</fullName>
    </recommendedName>
</protein>
<evidence type="ECO:0008006" key="4">
    <source>
        <dbReference type="Google" id="ProtNLM"/>
    </source>
</evidence>
<dbReference type="PANTHER" id="PTHR12790:SF0">
    <property type="entry name" value="RNA POLYMERASE I-SPECIFIC TRANSCRIPTION INITIATION FACTOR RRN3-RELATED"/>
    <property type="match status" value="1"/>
</dbReference>
<organism evidence="2 3">
    <name type="scientific">Microctonus aethiopoides</name>
    <dbReference type="NCBI Taxonomy" id="144406"/>
    <lineage>
        <taxon>Eukaryota</taxon>
        <taxon>Metazoa</taxon>
        <taxon>Ecdysozoa</taxon>
        <taxon>Arthropoda</taxon>
        <taxon>Hexapoda</taxon>
        <taxon>Insecta</taxon>
        <taxon>Pterygota</taxon>
        <taxon>Neoptera</taxon>
        <taxon>Endopterygota</taxon>
        <taxon>Hymenoptera</taxon>
        <taxon>Apocrita</taxon>
        <taxon>Ichneumonoidea</taxon>
        <taxon>Braconidae</taxon>
        <taxon>Euphorinae</taxon>
        <taxon>Microctonus</taxon>
    </lineage>
</organism>
<dbReference type="InterPro" id="IPR007991">
    <property type="entry name" value="RNA_pol_I_trans_ini_fac_RRN3"/>
</dbReference>
<dbReference type="GO" id="GO:0001181">
    <property type="term" value="F:RNA polymerase I general transcription initiation factor activity"/>
    <property type="evidence" value="ECO:0007669"/>
    <property type="project" value="InterPro"/>
</dbReference>
<dbReference type="EMBL" id="JAQQBS010000003">
    <property type="protein sequence ID" value="KAK0170734.1"/>
    <property type="molecule type" value="Genomic_DNA"/>
</dbReference>
<dbReference type="GO" id="GO:0001042">
    <property type="term" value="F:RNA polymerase I core binding"/>
    <property type="evidence" value="ECO:0007669"/>
    <property type="project" value="TreeGrafter"/>
</dbReference>
<proteinExistence type="inferred from homology"/>
<comment type="similarity">
    <text evidence="1">Belongs to the RRN3 family.</text>
</comment>
<name>A0AA39FK15_9HYME</name>
<evidence type="ECO:0000313" key="3">
    <source>
        <dbReference type="Proteomes" id="UP001168990"/>
    </source>
</evidence>
<gene>
    <name evidence="2" type="ORF">PV328_008542</name>
</gene>
<dbReference type="AlphaFoldDB" id="A0AA39FK15"/>
<evidence type="ECO:0000313" key="2">
    <source>
        <dbReference type="EMBL" id="KAK0170734.1"/>
    </source>
</evidence>
<comment type="caution">
    <text evidence="2">The sequence shown here is derived from an EMBL/GenBank/DDBJ whole genome shotgun (WGS) entry which is preliminary data.</text>
</comment>
<dbReference type="GO" id="GO:0005634">
    <property type="term" value="C:nucleus"/>
    <property type="evidence" value="ECO:0007669"/>
    <property type="project" value="TreeGrafter"/>
</dbReference>
<dbReference type="GO" id="GO:0006361">
    <property type="term" value="P:transcription initiation at RNA polymerase I promoter"/>
    <property type="evidence" value="ECO:0007669"/>
    <property type="project" value="InterPro"/>
</dbReference>
<accession>A0AA39FK15</accession>
<reference evidence="2" key="1">
    <citation type="journal article" date="2023" name="bioRxiv">
        <title>Scaffold-level genome assemblies of two parasitoid biocontrol wasps reveal the parthenogenesis mechanism and an associated novel virus.</title>
        <authorList>
            <person name="Inwood S."/>
            <person name="Skelly J."/>
            <person name="Guhlin J."/>
            <person name="Harrop T."/>
            <person name="Goldson S."/>
            <person name="Dearden P."/>
        </authorList>
    </citation>
    <scope>NUCLEOTIDE SEQUENCE</scope>
    <source>
        <strain evidence="2">Irish</strain>
        <tissue evidence="2">Whole body</tissue>
    </source>
</reference>
<keyword evidence="3" id="KW-1185">Reference proteome</keyword>
<dbReference type="Proteomes" id="UP001168990">
    <property type="component" value="Unassembled WGS sequence"/>
</dbReference>
<sequence>MSVISSRTTSIASILKCPGTRAKLVGTQNRVNFKLPKNLKNLLTNYETGSERKVYDDLICILKNANIKDDELIELLVEVRQSISLLGPTHKIFIEALLSINWMNRCHEATTAYKEFLEDLVCVHIYHCKLVLDKLVSQFKPSSDDAEEWKNNEPRKEEIQPLDHIHDVIHKFLMIVPMSCTLLLQSLSARYPYFKTSTHSHEIYFYSLLRILDYAPQLRSEILSLIINRLIILDVNAPRSEIESHRENEMDDDEDDAVFHIDSVNETDDKTKEINNSPEHPLAHSLDVCMEMLFGYIYNVCHPDNKLDMEAVRKLYFELLPVFESVILPTYASHHVQFIIFYICSFKITVLEAFLNWLWLKVSNPNVAPVIRQSAVAYIASLVARANFIPINLITRILREMSDWAHSYISAQDSLECANSDVRVHTVFYSVCQALFYIVAFRHKDLVDTKKNLLFLQALNFTKIVTCRLNPLKVCLPVVVQHFAAVTRAYQLAYCYSVIEHNSRSNLPVLQTSNRFTTWLDTFFPFDPYVLQESGLRISKLYLKYQGSINFDTTTLMERKEENDEDDYMEVTLSHHHDTQNSHMDKFSYSTSPGFIHS</sequence>
<dbReference type="Pfam" id="PF05327">
    <property type="entry name" value="RRN3"/>
    <property type="match status" value="1"/>
</dbReference>
<reference evidence="2" key="2">
    <citation type="submission" date="2023-03" db="EMBL/GenBank/DDBJ databases">
        <authorList>
            <person name="Inwood S.N."/>
            <person name="Skelly J.G."/>
            <person name="Guhlin J."/>
            <person name="Harrop T.W.R."/>
            <person name="Goldson S.G."/>
            <person name="Dearden P.K."/>
        </authorList>
    </citation>
    <scope>NUCLEOTIDE SEQUENCE</scope>
    <source>
        <strain evidence="2">Irish</strain>
        <tissue evidence="2">Whole body</tissue>
    </source>
</reference>
<dbReference type="PANTHER" id="PTHR12790">
    <property type="entry name" value="TRANSCRIPTION INITIATION FACTOR IA RRN3"/>
    <property type="match status" value="1"/>
</dbReference>
<evidence type="ECO:0000256" key="1">
    <source>
        <dbReference type="ARBA" id="ARBA00010098"/>
    </source>
</evidence>